<keyword evidence="3" id="KW-1185">Reference proteome</keyword>
<accession>A0AA39GX92</accession>
<reference evidence="2" key="1">
    <citation type="submission" date="2023-06" db="EMBL/GenBank/DDBJ databases">
        <title>Genomic analysis of the entomopathogenic nematode Steinernema hermaphroditum.</title>
        <authorList>
            <person name="Schwarz E.M."/>
            <person name="Heppert J.K."/>
            <person name="Baniya A."/>
            <person name="Schwartz H.T."/>
            <person name="Tan C.-H."/>
            <person name="Antoshechkin I."/>
            <person name="Sternberg P.W."/>
            <person name="Goodrich-Blair H."/>
            <person name="Dillman A.R."/>
        </authorList>
    </citation>
    <scope>NUCLEOTIDE SEQUENCE</scope>
    <source>
        <strain evidence="2">PS9179</strain>
        <tissue evidence="2">Whole animal</tissue>
    </source>
</reference>
<proteinExistence type="predicted"/>
<feature type="region of interest" description="Disordered" evidence="1">
    <location>
        <begin position="1"/>
        <end position="39"/>
    </location>
</feature>
<protein>
    <submittedName>
        <fullName evidence="2">Uncharacterized protein</fullName>
    </submittedName>
</protein>
<evidence type="ECO:0000313" key="2">
    <source>
        <dbReference type="EMBL" id="KAK0394844.1"/>
    </source>
</evidence>
<comment type="caution">
    <text evidence="2">The sequence shown here is derived from an EMBL/GenBank/DDBJ whole genome shotgun (WGS) entry which is preliminary data.</text>
</comment>
<evidence type="ECO:0000256" key="1">
    <source>
        <dbReference type="SAM" id="MobiDB-lite"/>
    </source>
</evidence>
<dbReference type="EMBL" id="JAUCMV010000005">
    <property type="protein sequence ID" value="KAK0394844.1"/>
    <property type="molecule type" value="Genomic_DNA"/>
</dbReference>
<name>A0AA39GX92_9BILA</name>
<feature type="compositionally biased region" description="Basic and acidic residues" evidence="1">
    <location>
        <begin position="11"/>
        <end position="33"/>
    </location>
</feature>
<dbReference type="AlphaFoldDB" id="A0AA39GX92"/>
<organism evidence="2 3">
    <name type="scientific">Steinernema hermaphroditum</name>
    <dbReference type="NCBI Taxonomy" id="289476"/>
    <lineage>
        <taxon>Eukaryota</taxon>
        <taxon>Metazoa</taxon>
        <taxon>Ecdysozoa</taxon>
        <taxon>Nematoda</taxon>
        <taxon>Chromadorea</taxon>
        <taxon>Rhabditida</taxon>
        <taxon>Tylenchina</taxon>
        <taxon>Panagrolaimomorpha</taxon>
        <taxon>Strongyloidoidea</taxon>
        <taxon>Steinernematidae</taxon>
        <taxon>Steinernema</taxon>
    </lineage>
</organism>
<gene>
    <name evidence="2" type="ORF">QR680_000964</name>
</gene>
<sequence>MYRADTAPTPCEHHQPAQDVKENREHHENHENVPHPVAPEVRYAKTQCSLLTDEMKKIVRETFKQMEQESTKNGLNIFVRLFVETVRWSRRTN</sequence>
<dbReference type="Proteomes" id="UP001175271">
    <property type="component" value="Unassembled WGS sequence"/>
</dbReference>
<evidence type="ECO:0000313" key="3">
    <source>
        <dbReference type="Proteomes" id="UP001175271"/>
    </source>
</evidence>